<sequence>MISLVGEPPSRRPLAVAKRFERLATAILHQQLAGAAAATITTRVIDALGGAMTTESLLAAPPGVMRACGVSGAKEAALLDLATRVTEGRLRIGQLGRMSDSDVIDVLTEVRGIGPWTAQMFLMGPLARENVWPVGDLGVRNGWSIIQRKRSTITPELLERKGATFEPFRSALAWYCWQAVDLARGNGGVLPPP</sequence>
<dbReference type="GO" id="GO:0043916">
    <property type="term" value="F:DNA-7-methylguanine glycosylase activity"/>
    <property type="evidence" value="ECO:0007669"/>
    <property type="project" value="TreeGrafter"/>
</dbReference>
<dbReference type="EMBL" id="CAFABE010000017">
    <property type="protein sequence ID" value="CAB4823040.1"/>
    <property type="molecule type" value="Genomic_DNA"/>
</dbReference>
<dbReference type="GO" id="GO:0032993">
    <property type="term" value="C:protein-DNA complex"/>
    <property type="evidence" value="ECO:0007669"/>
    <property type="project" value="TreeGrafter"/>
</dbReference>
<dbReference type="GO" id="GO:0032131">
    <property type="term" value="F:alkylated DNA binding"/>
    <property type="evidence" value="ECO:0007669"/>
    <property type="project" value="TreeGrafter"/>
</dbReference>
<dbReference type="SMART" id="SM00478">
    <property type="entry name" value="ENDO3c"/>
    <property type="match status" value="1"/>
</dbReference>
<dbReference type="AlphaFoldDB" id="A0A6J6ZN79"/>
<dbReference type="InterPro" id="IPR003265">
    <property type="entry name" value="HhH-GPD_domain"/>
</dbReference>
<dbReference type="GO" id="GO:0005737">
    <property type="term" value="C:cytoplasm"/>
    <property type="evidence" value="ECO:0007669"/>
    <property type="project" value="TreeGrafter"/>
</dbReference>
<dbReference type="InterPro" id="IPR011257">
    <property type="entry name" value="DNA_glycosylase"/>
</dbReference>
<name>A0A6J6ZN79_9ZZZZ</name>
<dbReference type="PANTHER" id="PTHR43003:SF5">
    <property type="entry name" value="DNA-3-METHYLADENINE GLYCOSYLASE"/>
    <property type="match status" value="1"/>
</dbReference>
<evidence type="ECO:0000256" key="1">
    <source>
        <dbReference type="ARBA" id="ARBA00022763"/>
    </source>
</evidence>
<keyword evidence="2" id="KW-0234">DNA repair</keyword>
<dbReference type="InterPro" id="IPR051912">
    <property type="entry name" value="Alkylbase_DNA_Glycosylase/TA"/>
</dbReference>
<reference evidence="4" key="1">
    <citation type="submission" date="2020-05" db="EMBL/GenBank/DDBJ databases">
        <authorList>
            <person name="Chiriac C."/>
            <person name="Salcher M."/>
            <person name="Ghai R."/>
            <person name="Kavagutti S V."/>
        </authorList>
    </citation>
    <scope>NUCLEOTIDE SEQUENCE</scope>
</reference>
<organism evidence="4">
    <name type="scientific">freshwater metagenome</name>
    <dbReference type="NCBI Taxonomy" id="449393"/>
    <lineage>
        <taxon>unclassified sequences</taxon>
        <taxon>metagenomes</taxon>
        <taxon>ecological metagenomes</taxon>
    </lineage>
</organism>
<dbReference type="SUPFAM" id="SSF48150">
    <property type="entry name" value="DNA-glycosylase"/>
    <property type="match status" value="1"/>
</dbReference>
<dbReference type="GO" id="GO:0006307">
    <property type="term" value="P:DNA alkylation repair"/>
    <property type="evidence" value="ECO:0007669"/>
    <property type="project" value="TreeGrafter"/>
</dbReference>
<dbReference type="Pfam" id="PF00730">
    <property type="entry name" value="HhH-GPD"/>
    <property type="match status" value="1"/>
</dbReference>
<evidence type="ECO:0000256" key="2">
    <source>
        <dbReference type="ARBA" id="ARBA00023204"/>
    </source>
</evidence>
<gene>
    <name evidence="4" type="ORF">UFOPK3164_00555</name>
</gene>
<evidence type="ECO:0000259" key="3">
    <source>
        <dbReference type="SMART" id="SM00478"/>
    </source>
</evidence>
<dbReference type="PANTHER" id="PTHR43003">
    <property type="entry name" value="DNA-3-METHYLADENINE GLYCOSYLASE"/>
    <property type="match status" value="1"/>
</dbReference>
<proteinExistence type="predicted"/>
<feature type="domain" description="HhH-GPD" evidence="3">
    <location>
        <begin position="28"/>
        <end position="181"/>
    </location>
</feature>
<evidence type="ECO:0000313" key="4">
    <source>
        <dbReference type="EMBL" id="CAB4823040.1"/>
    </source>
</evidence>
<dbReference type="Gene3D" id="1.10.340.30">
    <property type="entry name" value="Hypothetical protein, domain 2"/>
    <property type="match status" value="1"/>
</dbReference>
<dbReference type="GO" id="GO:0006285">
    <property type="term" value="P:base-excision repair, AP site formation"/>
    <property type="evidence" value="ECO:0007669"/>
    <property type="project" value="TreeGrafter"/>
</dbReference>
<dbReference type="GO" id="GO:0008725">
    <property type="term" value="F:DNA-3-methyladenine glycosylase activity"/>
    <property type="evidence" value="ECO:0007669"/>
    <property type="project" value="TreeGrafter"/>
</dbReference>
<dbReference type="Gene3D" id="1.10.1670.40">
    <property type="match status" value="1"/>
</dbReference>
<keyword evidence="1" id="KW-0227">DNA damage</keyword>
<accession>A0A6J6ZN79</accession>
<protein>
    <submittedName>
        <fullName evidence="4">Unannotated protein</fullName>
    </submittedName>
</protein>